<evidence type="ECO:0000313" key="2">
    <source>
        <dbReference type="EMBL" id="CAB3388182.1"/>
    </source>
</evidence>
<proteinExistence type="predicted"/>
<dbReference type="InterPro" id="IPR000477">
    <property type="entry name" value="RT_dom"/>
</dbReference>
<evidence type="ECO:0000313" key="3">
    <source>
        <dbReference type="Proteomes" id="UP000494165"/>
    </source>
</evidence>
<dbReference type="AlphaFoldDB" id="A0A8S1E3K7"/>
<dbReference type="Pfam" id="PF00078">
    <property type="entry name" value="RVT_1"/>
    <property type="match status" value="1"/>
</dbReference>
<accession>A0A8S1E3K7</accession>
<name>A0A8S1E3K7_9INSE</name>
<reference evidence="2 3" key="1">
    <citation type="submission" date="2020-04" db="EMBL/GenBank/DDBJ databases">
        <authorList>
            <person name="Alioto T."/>
            <person name="Alioto T."/>
            <person name="Gomez Garrido J."/>
        </authorList>
    </citation>
    <scope>NUCLEOTIDE SEQUENCE [LARGE SCALE GENOMIC DNA]</scope>
</reference>
<dbReference type="Proteomes" id="UP000494165">
    <property type="component" value="Unassembled WGS sequence"/>
</dbReference>
<keyword evidence="3" id="KW-1185">Reference proteome</keyword>
<gene>
    <name evidence="2" type="ORF">CLODIP_2_CD14563</name>
</gene>
<evidence type="ECO:0000259" key="1">
    <source>
        <dbReference type="PROSITE" id="PS50878"/>
    </source>
</evidence>
<feature type="domain" description="Reverse transcriptase" evidence="1">
    <location>
        <begin position="143"/>
        <end position="411"/>
    </location>
</feature>
<dbReference type="PROSITE" id="PS50878">
    <property type="entry name" value="RT_POL"/>
    <property type="match status" value="1"/>
</dbReference>
<organism evidence="2 3">
    <name type="scientific">Cloeon dipterum</name>
    <dbReference type="NCBI Taxonomy" id="197152"/>
    <lineage>
        <taxon>Eukaryota</taxon>
        <taxon>Metazoa</taxon>
        <taxon>Ecdysozoa</taxon>
        <taxon>Arthropoda</taxon>
        <taxon>Hexapoda</taxon>
        <taxon>Insecta</taxon>
        <taxon>Pterygota</taxon>
        <taxon>Palaeoptera</taxon>
        <taxon>Ephemeroptera</taxon>
        <taxon>Pisciforma</taxon>
        <taxon>Baetidae</taxon>
        <taxon>Cloeon</taxon>
    </lineage>
</organism>
<dbReference type="OrthoDB" id="426210at2759"/>
<protein>
    <recommendedName>
        <fullName evidence="1">Reverse transcriptase domain-containing protein</fullName>
    </recommendedName>
</protein>
<comment type="caution">
    <text evidence="2">The sequence shown here is derived from an EMBL/GenBank/DDBJ whole genome shotgun (WGS) entry which is preliminary data.</text>
</comment>
<dbReference type="PANTHER" id="PTHR33332">
    <property type="entry name" value="REVERSE TRANSCRIPTASE DOMAIN-CONTAINING PROTEIN"/>
    <property type="match status" value="1"/>
</dbReference>
<dbReference type="CDD" id="cd01650">
    <property type="entry name" value="RT_nLTR_like"/>
    <property type="match status" value="1"/>
</dbReference>
<dbReference type="EMBL" id="CADEPI010000710">
    <property type="protein sequence ID" value="CAB3388182.1"/>
    <property type="molecule type" value="Genomic_DNA"/>
</dbReference>
<sequence>MWKKILFDTVEEFVPTKKVGGLGKSHSKELWRYINSKAKVPFEASIFEIDGRTVTSAQEIAEKFSKVFQSNFAWAQTFPYVRRNAHATSTTAQFRGLQLAPAHVQFLLQHIKTAAPGCDGITAPLLKNCAASLSSSLCHIFQRSISSGEIPADWKTAAVTPLHKDGSKEDVQNYQQISVTSLVGKVMERILRDQLTEFLEAKDIFPASQHGFRARRSCTTLLTGLFDAWTAILDERSGSHVHAILLDLSKAFDRVPHGRLLSKLQHYGVSGDVLRWLECFLTGRTQHVKYGGVCSAPVEVLSGVGQDSVLSLLLFNVFIADLPKDISSGFEQYADDTTLWRVVTTPEDADALQNDLDRVYIWCKNKGMLLNQRKSYAMDITRARAPLYFEYAVNGAPIECVNKQRLLGVQISSDLRWDVHCIRTTFARRPLDCSALRPATFEAAHNESRGSLIKPILTFGLPAWHLTTQANTTKLERVQRRALRFIHGRRPLPPQKAKIMPIQMHLNYTDLNFFKKYEGGAIDFNHRARIIERRQQRGDANERHQRLQPPPVRSVFGQRAFSFRVVQPWNDLPPELKKCTVAEFPSLCKKHLWKVNSD</sequence>